<name>A0ABW1D8T3_9ACTN</name>
<keyword evidence="6 12" id="KW-0418">Kinase</keyword>
<evidence type="ECO:0000256" key="6">
    <source>
        <dbReference type="ARBA" id="ARBA00022777"/>
    </source>
</evidence>
<feature type="transmembrane region" description="Helical" evidence="9">
    <location>
        <begin position="7"/>
        <end position="28"/>
    </location>
</feature>
<dbReference type="RefSeq" id="WP_379523912.1">
    <property type="nucleotide sequence ID" value="NZ_JBHSPA010000112.1"/>
</dbReference>
<feature type="transmembrane region" description="Helical" evidence="9">
    <location>
        <begin position="393"/>
        <end position="416"/>
    </location>
</feature>
<evidence type="ECO:0000256" key="5">
    <source>
        <dbReference type="ARBA" id="ARBA00022741"/>
    </source>
</evidence>
<evidence type="ECO:0000256" key="1">
    <source>
        <dbReference type="ARBA" id="ARBA00000085"/>
    </source>
</evidence>
<organism evidence="12 13">
    <name type="scientific">Nonomuraea insulae</name>
    <dbReference type="NCBI Taxonomy" id="1616787"/>
    <lineage>
        <taxon>Bacteria</taxon>
        <taxon>Bacillati</taxon>
        <taxon>Actinomycetota</taxon>
        <taxon>Actinomycetes</taxon>
        <taxon>Streptosporangiales</taxon>
        <taxon>Streptosporangiaceae</taxon>
        <taxon>Nonomuraea</taxon>
    </lineage>
</organism>
<sequence length="502" mass="52774">MRGRVRLSGDVLLGAVLGLPVMWAGFTSSEDYRLAWWEAVAFLAGVAATVTLARRWPWAAMPAGVTLWVAAVVAGSPFVVFAAMAVPAYLAGVRGEGPRALAGAAGGAVLGVVAPVAAGDAGAWFVAVAGTVLGAVVPWLAGRARRQYVVLAREGWERAEELERAQRTIAEQARARERTRIAGDMHDLLGHELSLVALRIGGLEVAPGLAEPYREAAGEARSAVTAAARRLQDIVHLLREDADPASEEVPELVARARAAGLPVELRTGGDGPPAGAMAERALRRVVQEGLTNAAKHAPSGPVTVAVEHGEDGSTVTVTTCRGAEPARESYGGYGLEGLGERVRLCGGSLRAGPTDEGGFELRATLPRRPGPIVPSTSAFHLDRARRRAHRSRFAAVTTAVAATATVAALLLGFMVYDSVTSALSPAVFDGLRVGQEEAAVQAVLPSRTRVDGGRAGEPPGIRCRYYGTHPNPFDVVRGEMFRLCFRDGRLVAKDFLPHGRDA</sequence>
<dbReference type="InterPro" id="IPR050482">
    <property type="entry name" value="Sensor_HK_TwoCompSys"/>
</dbReference>
<dbReference type="InterPro" id="IPR036890">
    <property type="entry name" value="HATPase_C_sf"/>
</dbReference>
<keyword evidence="9" id="KW-0812">Transmembrane</keyword>
<dbReference type="Pfam" id="PF07730">
    <property type="entry name" value="HisKA_3"/>
    <property type="match status" value="1"/>
</dbReference>
<feature type="transmembrane region" description="Helical" evidence="9">
    <location>
        <begin position="65"/>
        <end position="90"/>
    </location>
</feature>
<dbReference type="EMBL" id="JBHSPA010000112">
    <property type="protein sequence ID" value="MFC5834500.1"/>
    <property type="molecule type" value="Genomic_DNA"/>
</dbReference>
<evidence type="ECO:0000256" key="2">
    <source>
        <dbReference type="ARBA" id="ARBA00012438"/>
    </source>
</evidence>
<keyword evidence="9" id="KW-1133">Transmembrane helix</keyword>
<comment type="caution">
    <text evidence="12">The sequence shown here is derived from an EMBL/GenBank/DDBJ whole genome shotgun (WGS) entry which is preliminary data.</text>
</comment>
<keyword evidence="3" id="KW-0597">Phosphoprotein</keyword>
<keyword evidence="4" id="KW-0808">Transferase</keyword>
<dbReference type="GO" id="GO:0016301">
    <property type="term" value="F:kinase activity"/>
    <property type="evidence" value="ECO:0007669"/>
    <property type="project" value="UniProtKB-KW"/>
</dbReference>
<gene>
    <name evidence="12" type="ORF">ACFPZ3_62565</name>
</gene>
<evidence type="ECO:0000256" key="3">
    <source>
        <dbReference type="ARBA" id="ARBA00022553"/>
    </source>
</evidence>
<dbReference type="Gene3D" id="3.30.565.10">
    <property type="entry name" value="Histidine kinase-like ATPase, C-terminal domain"/>
    <property type="match status" value="1"/>
</dbReference>
<accession>A0ABW1D8T3</accession>
<feature type="domain" description="Signal transduction histidine kinase subgroup 3 dimerisation and phosphoacceptor" evidence="11">
    <location>
        <begin position="177"/>
        <end position="242"/>
    </location>
</feature>
<dbReference type="Gene3D" id="1.20.5.1930">
    <property type="match status" value="1"/>
</dbReference>
<dbReference type="CDD" id="cd16917">
    <property type="entry name" value="HATPase_UhpB-NarQ-NarX-like"/>
    <property type="match status" value="1"/>
</dbReference>
<keyword evidence="7" id="KW-0067">ATP-binding</keyword>
<dbReference type="PANTHER" id="PTHR24421:SF10">
    <property type="entry name" value="NITRATE_NITRITE SENSOR PROTEIN NARQ"/>
    <property type="match status" value="1"/>
</dbReference>
<evidence type="ECO:0000313" key="13">
    <source>
        <dbReference type="Proteomes" id="UP001596058"/>
    </source>
</evidence>
<evidence type="ECO:0000313" key="12">
    <source>
        <dbReference type="EMBL" id="MFC5834500.1"/>
    </source>
</evidence>
<dbReference type="InterPro" id="IPR011712">
    <property type="entry name" value="Sig_transdc_His_kin_sub3_dim/P"/>
</dbReference>
<dbReference type="Proteomes" id="UP001596058">
    <property type="component" value="Unassembled WGS sequence"/>
</dbReference>
<evidence type="ECO:0000256" key="9">
    <source>
        <dbReference type="SAM" id="Phobius"/>
    </source>
</evidence>
<feature type="transmembrane region" description="Helical" evidence="9">
    <location>
        <begin position="34"/>
        <end position="53"/>
    </location>
</feature>
<feature type="domain" description="Histidine kinase/HSP90-like ATPase" evidence="10">
    <location>
        <begin position="279"/>
        <end position="368"/>
    </location>
</feature>
<comment type="catalytic activity">
    <reaction evidence="1">
        <text>ATP + protein L-histidine = ADP + protein N-phospho-L-histidine.</text>
        <dbReference type="EC" id="2.7.13.3"/>
    </reaction>
</comment>
<reference evidence="13" key="1">
    <citation type="journal article" date="2019" name="Int. J. Syst. Evol. Microbiol.">
        <title>The Global Catalogue of Microorganisms (GCM) 10K type strain sequencing project: providing services to taxonomists for standard genome sequencing and annotation.</title>
        <authorList>
            <consortium name="The Broad Institute Genomics Platform"/>
            <consortium name="The Broad Institute Genome Sequencing Center for Infectious Disease"/>
            <person name="Wu L."/>
            <person name="Ma J."/>
        </authorList>
    </citation>
    <scope>NUCLEOTIDE SEQUENCE [LARGE SCALE GENOMIC DNA]</scope>
    <source>
        <strain evidence="13">CCUG 53903</strain>
    </source>
</reference>
<dbReference type="Pfam" id="PF02518">
    <property type="entry name" value="HATPase_c"/>
    <property type="match status" value="1"/>
</dbReference>
<dbReference type="EC" id="2.7.13.3" evidence="2"/>
<evidence type="ECO:0000256" key="7">
    <source>
        <dbReference type="ARBA" id="ARBA00022840"/>
    </source>
</evidence>
<feature type="transmembrane region" description="Helical" evidence="9">
    <location>
        <begin position="121"/>
        <end position="141"/>
    </location>
</feature>
<evidence type="ECO:0000256" key="4">
    <source>
        <dbReference type="ARBA" id="ARBA00022679"/>
    </source>
</evidence>
<keyword evidence="13" id="KW-1185">Reference proteome</keyword>
<keyword evidence="5" id="KW-0547">Nucleotide-binding</keyword>
<evidence type="ECO:0000259" key="11">
    <source>
        <dbReference type="Pfam" id="PF07730"/>
    </source>
</evidence>
<keyword evidence="8" id="KW-0902">Two-component regulatory system</keyword>
<evidence type="ECO:0000259" key="10">
    <source>
        <dbReference type="Pfam" id="PF02518"/>
    </source>
</evidence>
<proteinExistence type="predicted"/>
<protein>
    <recommendedName>
        <fullName evidence="2">histidine kinase</fullName>
        <ecNumber evidence="2">2.7.13.3</ecNumber>
    </recommendedName>
</protein>
<keyword evidence="9" id="KW-0472">Membrane</keyword>
<dbReference type="InterPro" id="IPR003594">
    <property type="entry name" value="HATPase_dom"/>
</dbReference>
<evidence type="ECO:0000256" key="8">
    <source>
        <dbReference type="ARBA" id="ARBA00023012"/>
    </source>
</evidence>
<dbReference type="SUPFAM" id="SSF55874">
    <property type="entry name" value="ATPase domain of HSP90 chaperone/DNA topoisomerase II/histidine kinase"/>
    <property type="match status" value="1"/>
</dbReference>
<dbReference type="PANTHER" id="PTHR24421">
    <property type="entry name" value="NITRATE/NITRITE SENSOR PROTEIN NARX-RELATED"/>
    <property type="match status" value="1"/>
</dbReference>